<proteinExistence type="predicted"/>
<reference evidence="1 2" key="1">
    <citation type="submission" date="2018-10" db="EMBL/GenBank/DDBJ databases">
        <title>Phylogenomics of Brevibacillus.</title>
        <authorList>
            <person name="Dunlap C."/>
        </authorList>
    </citation>
    <scope>NUCLEOTIDE SEQUENCE [LARGE SCALE GENOMIC DNA]</scope>
    <source>
        <strain evidence="1 2">JCM 15716</strain>
    </source>
</reference>
<sequence length="63" mass="7101">MFCQEKLALQAEQDAGDDVEQCEDETLDPLIHDTFSFTKVFAISKKVALGKIYAFLEALLMCK</sequence>
<accession>A0A3M8DD25</accession>
<gene>
    <name evidence="1" type="ORF">EDM56_18180</name>
</gene>
<comment type="caution">
    <text evidence="1">The sequence shown here is derived from an EMBL/GenBank/DDBJ whole genome shotgun (WGS) entry which is preliminary data.</text>
</comment>
<dbReference type="EMBL" id="RHHQ01000013">
    <property type="protein sequence ID" value="RNB85926.1"/>
    <property type="molecule type" value="Genomic_DNA"/>
</dbReference>
<keyword evidence="2" id="KW-1185">Reference proteome</keyword>
<evidence type="ECO:0000313" key="1">
    <source>
        <dbReference type="EMBL" id="RNB85926.1"/>
    </source>
</evidence>
<dbReference type="AlphaFoldDB" id="A0A3M8DD25"/>
<dbReference type="Proteomes" id="UP000271031">
    <property type="component" value="Unassembled WGS sequence"/>
</dbReference>
<name>A0A3M8DD25_9BACL</name>
<protein>
    <submittedName>
        <fullName evidence="1">Uncharacterized protein</fullName>
    </submittedName>
</protein>
<organism evidence="1 2">
    <name type="scientific">Brevibacillus fluminis</name>
    <dbReference type="NCBI Taxonomy" id="511487"/>
    <lineage>
        <taxon>Bacteria</taxon>
        <taxon>Bacillati</taxon>
        <taxon>Bacillota</taxon>
        <taxon>Bacilli</taxon>
        <taxon>Bacillales</taxon>
        <taxon>Paenibacillaceae</taxon>
        <taxon>Brevibacillus</taxon>
    </lineage>
</organism>
<evidence type="ECO:0000313" key="2">
    <source>
        <dbReference type="Proteomes" id="UP000271031"/>
    </source>
</evidence>